<reference evidence="2 3" key="1">
    <citation type="journal article" date="2010" name="Cell Res.">
        <title>Complete genome sequence of the rifamycin SV-producing Amycolatopsis mediterranei U32 revealed its genetic characteristics in phylogeny and metabolism.</title>
        <authorList>
            <person name="Zhao W."/>
            <person name="Zhong Y."/>
            <person name="Yuan H."/>
            <person name="Wang J."/>
            <person name="Zheng H."/>
            <person name="Wang Y."/>
            <person name="Cen X."/>
            <person name="Xu F."/>
            <person name="Bai J."/>
            <person name="Han X."/>
            <person name="Lu G."/>
            <person name="Zhu Y."/>
            <person name="Shao Z."/>
            <person name="Yan H."/>
            <person name="Li C."/>
            <person name="Peng N."/>
            <person name="Zhang Z."/>
            <person name="Zhang Y."/>
            <person name="Lin W."/>
            <person name="Fan Y."/>
            <person name="Qin Z."/>
            <person name="Hu Y."/>
            <person name="Zhu B."/>
            <person name="Wang S."/>
            <person name="Ding X."/>
            <person name="Zhao G.P."/>
        </authorList>
    </citation>
    <scope>NUCLEOTIDE SEQUENCE [LARGE SCALE GENOMIC DNA]</scope>
    <source>
        <strain evidence="3">U-32</strain>
    </source>
</reference>
<gene>
    <name evidence="2" type="ordered locus">AMED_7372</name>
</gene>
<protein>
    <submittedName>
        <fullName evidence="2">Uncharacterized protein</fullName>
    </submittedName>
</protein>
<dbReference type="Proteomes" id="UP000000328">
    <property type="component" value="Chromosome"/>
</dbReference>
<sequence length="165" mass="17673">MTTHEAVSQDQDNYAKKIVIGIMWTALVVAPLLLGGLAVFFVIRAFTSGFPAGLRSFAAVILPLMVLTFVVAPKIGKEHAAEAVRGRIPEHPLWLATATMTAVGAVMMQLLTISTSIPIVELILSAGFSFILYLWADDRDRAAPYCLGLVIGALGYVIILGVPHV</sequence>
<feature type="transmembrane region" description="Helical" evidence="1">
    <location>
        <begin position="21"/>
        <end position="46"/>
    </location>
</feature>
<dbReference type="EMBL" id="CP002000">
    <property type="protein sequence ID" value="ADJ49086.1"/>
    <property type="molecule type" value="Genomic_DNA"/>
</dbReference>
<keyword evidence="1" id="KW-0472">Membrane</keyword>
<evidence type="ECO:0000256" key="1">
    <source>
        <dbReference type="SAM" id="Phobius"/>
    </source>
</evidence>
<evidence type="ECO:0000313" key="2">
    <source>
        <dbReference type="EMBL" id="ADJ49086.1"/>
    </source>
</evidence>
<proteinExistence type="predicted"/>
<keyword evidence="1" id="KW-1133">Transmembrane helix</keyword>
<feature type="transmembrane region" description="Helical" evidence="1">
    <location>
        <begin position="93"/>
        <end position="111"/>
    </location>
</feature>
<evidence type="ECO:0000313" key="3">
    <source>
        <dbReference type="Proteomes" id="UP000000328"/>
    </source>
</evidence>
<dbReference type="PATRIC" id="fig|749927.5.peg.7667"/>
<feature type="transmembrane region" description="Helical" evidence="1">
    <location>
        <begin position="142"/>
        <end position="162"/>
    </location>
</feature>
<name>A0A0H3DEF4_AMYMU</name>
<dbReference type="KEGG" id="amd:AMED_7372"/>
<organism evidence="2 3">
    <name type="scientific">Amycolatopsis mediterranei (strain U-32)</name>
    <dbReference type="NCBI Taxonomy" id="749927"/>
    <lineage>
        <taxon>Bacteria</taxon>
        <taxon>Bacillati</taxon>
        <taxon>Actinomycetota</taxon>
        <taxon>Actinomycetes</taxon>
        <taxon>Pseudonocardiales</taxon>
        <taxon>Pseudonocardiaceae</taxon>
        <taxon>Amycolatopsis</taxon>
    </lineage>
</organism>
<dbReference type="RefSeq" id="WP_013229129.1">
    <property type="nucleotide sequence ID" value="NC_014318.1"/>
</dbReference>
<feature type="transmembrane region" description="Helical" evidence="1">
    <location>
        <begin position="52"/>
        <end position="72"/>
    </location>
</feature>
<dbReference type="OrthoDB" id="5194968at2"/>
<dbReference type="HOGENOM" id="CLU_1607426_0_0_11"/>
<dbReference type="GeneID" id="92875006"/>
<accession>A0A0H3DEF4</accession>
<keyword evidence="1" id="KW-0812">Transmembrane</keyword>
<feature type="transmembrane region" description="Helical" evidence="1">
    <location>
        <begin position="117"/>
        <end position="135"/>
    </location>
</feature>
<dbReference type="AlphaFoldDB" id="A0A0H3DEF4"/>